<feature type="transmembrane region" description="Helical" evidence="18">
    <location>
        <begin position="240"/>
        <end position="267"/>
    </location>
</feature>
<dbReference type="EMBL" id="JAUDFV010000166">
    <property type="protein sequence ID" value="KAL2712275.1"/>
    <property type="molecule type" value="Genomic_DNA"/>
</dbReference>
<feature type="transmembrane region" description="Helical" evidence="18">
    <location>
        <begin position="417"/>
        <end position="434"/>
    </location>
</feature>
<dbReference type="PROSITE" id="PS00754">
    <property type="entry name" value="NA_NEUROTRAN_SYMP_2"/>
    <property type="match status" value="2"/>
</dbReference>
<evidence type="ECO:0000256" key="4">
    <source>
        <dbReference type="ARBA" id="ARBA00022692"/>
    </source>
</evidence>
<evidence type="ECO:0000256" key="9">
    <source>
        <dbReference type="ARBA" id="ARBA00023065"/>
    </source>
</evidence>
<keyword evidence="11" id="KW-0325">Glycoprotein</keyword>
<comment type="function">
    <text evidence="13">Unusual broad substrate spectrum amino acid:sodium cotransporter that promotes absorption of the D isomers of essential amino acids. Neutral amino acids are the preferred substrates, especially methionine and phenylalanine.</text>
</comment>
<dbReference type="PRINTS" id="PR00176">
    <property type="entry name" value="NANEUSMPORT"/>
</dbReference>
<feature type="transmembrane region" description="Helical" evidence="18">
    <location>
        <begin position="744"/>
        <end position="775"/>
    </location>
</feature>
<feature type="region of interest" description="Disordered" evidence="17">
    <location>
        <begin position="638"/>
        <end position="666"/>
    </location>
</feature>
<comment type="caution">
    <text evidence="19">The sequence shown here is derived from an EMBL/GenBank/DDBJ whole genome shotgun (WGS) entry which is preliminary data.</text>
</comment>
<evidence type="ECO:0000313" key="20">
    <source>
        <dbReference type="Proteomes" id="UP001607302"/>
    </source>
</evidence>
<evidence type="ECO:0000256" key="18">
    <source>
        <dbReference type="SAM" id="Phobius"/>
    </source>
</evidence>
<evidence type="ECO:0000256" key="8">
    <source>
        <dbReference type="ARBA" id="ARBA00023053"/>
    </source>
</evidence>
<evidence type="ECO:0000256" key="2">
    <source>
        <dbReference type="ARBA" id="ARBA00006459"/>
    </source>
</evidence>
<accession>A0ABD1ZV88</accession>
<dbReference type="CDD" id="cd10324">
    <property type="entry name" value="SLC6sbd"/>
    <property type="match status" value="2"/>
</dbReference>
<keyword evidence="7 18" id="KW-1133">Transmembrane helix</keyword>
<evidence type="ECO:0000256" key="11">
    <source>
        <dbReference type="ARBA" id="ARBA00023180"/>
    </source>
</evidence>
<feature type="transmembrane region" description="Helical" evidence="18">
    <location>
        <begin position="487"/>
        <end position="507"/>
    </location>
</feature>
<dbReference type="GO" id="GO:0015293">
    <property type="term" value="F:symporter activity"/>
    <property type="evidence" value="ECO:0007669"/>
    <property type="project" value="UniProtKB-KW"/>
</dbReference>
<reference evidence="19 20" key="1">
    <citation type="journal article" date="2024" name="Ann. Entomol. Soc. Am.">
        <title>Genomic analyses of the southern and eastern yellowjacket wasps (Hymenoptera: Vespidae) reveal evolutionary signatures of social life.</title>
        <authorList>
            <person name="Catto M.A."/>
            <person name="Caine P.B."/>
            <person name="Orr S.E."/>
            <person name="Hunt B.G."/>
            <person name="Goodisman M.A.D."/>
        </authorList>
    </citation>
    <scope>NUCLEOTIDE SEQUENCE [LARGE SCALE GENOMIC DNA]</scope>
    <source>
        <strain evidence="19">233</strain>
        <tissue evidence="19">Head and thorax</tissue>
    </source>
</reference>
<dbReference type="SUPFAM" id="SSF161070">
    <property type="entry name" value="SNF-like"/>
    <property type="match status" value="2"/>
</dbReference>
<keyword evidence="9" id="KW-0406">Ion transport</keyword>
<feature type="binding site" evidence="14">
    <location>
        <position position="389"/>
    </location>
    <ligand>
        <name>Na(+)</name>
        <dbReference type="ChEBI" id="CHEBI:29101"/>
        <label>1</label>
    </ligand>
</feature>
<keyword evidence="4 16" id="KW-0812">Transmembrane</keyword>
<dbReference type="Pfam" id="PF00209">
    <property type="entry name" value="SNF"/>
    <property type="match status" value="2"/>
</dbReference>
<feature type="transmembrane region" description="Helical" evidence="18">
    <location>
        <begin position="279"/>
        <end position="303"/>
    </location>
</feature>
<feature type="transmembrane region" description="Helical" evidence="18">
    <location>
        <begin position="446"/>
        <end position="466"/>
    </location>
</feature>
<keyword evidence="8 14" id="KW-0915">Sodium</keyword>
<feature type="transmembrane region" description="Helical" evidence="18">
    <location>
        <begin position="207"/>
        <end position="228"/>
    </location>
</feature>
<feature type="binding site" evidence="14">
    <location>
        <position position="60"/>
    </location>
    <ligand>
        <name>Na(+)</name>
        <dbReference type="ChEBI" id="CHEBI:29101"/>
        <label>1</label>
    </ligand>
</feature>
<evidence type="ECO:0000256" key="12">
    <source>
        <dbReference type="ARBA" id="ARBA00023201"/>
    </source>
</evidence>
<evidence type="ECO:0000256" key="7">
    <source>
        <dbReference type="ARBA" id="ARBA00022989"/>
    </source>
</evidence>
<dbReference type="GO" id="GO:0006865">
    <property type="term" value="P:amino acid transport"/>
    <property type="evidence" value="ECO:0007669"/>
    <property type="project" value="UniProtKB-KW"/>
</dbReference>
<dbReference type="GO" id="GO:0006814">
    <property type="term" value="P:sodium ion transport"/>
    <property type="evidence" value="ECO:0007669"/>
    <property type="project" value="UniProtKB-KW"/>
</dbReference>
<evidence type="ECO:0000256" key="14">
    <source>
        <dbReference type="PIRSR" id="PIRSR600175-1"/>
    </source>
</evidence>
<keyword evidence="12" id="KW-0739">Sodium transport</keyword>
<evidence type="ECO:0000256" key="6">
    <source>
        <dbReference type="ARBA" id="ARBA00022970"/>
    </source>
</evidence>
<evidence type="ECO:0000256" key="13">
    <source>
        <dbReference type="ARBA" id="ARBA00037785"/>
    </source>
</evidence>
<evidence type="ECO:0000256" key="17">
    <source>
        <dbReference type="SAM" id="MobiDB-lite"/>
    </source>
</evidence>
<keyword evidence="5 16" id="KW-0769">Symport</keyword>
<feature type="binding site" evidence="14">
    <location>
        <position position="64"/>
    </location>
    <ligand>
        <name>Na(+)</name>
        <dbReference type="ChEBI" id="CHEBI:29101"/>
        <label>1</label>
    </ligand>
</feature>
<dbReference type="GO" id="GO:0016020">
    <property type="term" value="C:membrane"/>
    <property type="evidence" value="ECO:0007669"/>
    <property type="project" value="UniProtKB-SubCell"/>
</dbReference>
<feature type="transmembrane region" description="Helical" evidence="18">
    <location>
        <begin position="1183"/>
        <end position="1203"/>
    </location>
</feature>
<evidence type="ECO:0000256" key="5">
    <source>
        <dbReference type="ARBA" id="ARBA00022847"/>
    </source>
</evidence>
<feature type="transmembrane region" description="Helical" evidence="18">
    <location>
        <begin position="703"/>
        <end position="723"/>
    </location>
</feature>
<feature type="disulfide bond" evidence="15">
    <location>
        <begin position="162"/>
        <end position="170"/>
    </location>
</feature>
<sequence length="1266" mass="144056">MGKKTYHIKDGITNQAFTLDDITESNGNRIDTNSISKETTERTQWGNDKEFLMSCIAMSVGLGNIWRFPFTAYENGGGAFLIPYIIILIVIGKPFYLLEMILGQFSSRSAVKIWEIAPAFKGIGIAQFLTLLALTSYYCSLMALTLFYLVVSFQSELPWGKCKKEWGEYCVNSLKENDTGVTLNGTSLSNVLREKENIDDGIGLPDWRLTICLFISWLCIFVIVVRGIKSSGKAAYFTAIFPYVVMLILLIRAVTLNGSANGILYFITPDWNKLWTSSIWYNAVGQCFFSLTVCFGAVVMFASHNKIDHNIYRDAMVVTTLDTFTSFLAGCTIFGILGNLSYELDAKDIGTVVRGGTGLAFISYPETIVKFDFLPQFFAVVFFVMIFVLGIGSEVGLTSSIISIINDQFPKWKHWHIAAGTCFLEFLIGLLYVTPGGQYMVTFIDYYATSFLAFIPAIFEMIAVSWCYGINNFLDDVEFMLNRRLSIFWKVCWSFLTPAIITVIFIYNMINLELLTYNGFNYPDVAYVVGWILFSVAVLQIPLWILIAIYKKRHLPFLEMICQPFRPSKYWCPMNNEMKIKWLEFKEHRRKIKEDKIENGNENIFYKLFKSFLKISIVSKKNGNQTSYDNPSFEITNERDIQRSNNDQNESRELEDLEQSQEEKKTQGSWNNSIEFLMSCIAMSVGFGNIWRFPFTAYKNGGGAFLIPYIILLFLVGKPFYFLEMIMGQFSGRSSIRVWNVSPAFVGVGWAQFSSTIILATYYSSLMALTLYYLIASFSIELPWAKCLEEWGAYCIDSSSKRKNIMMTNDTSLLKGNYFSHKLDHTVNNPVYRSSAELYFLNAVLHEKDNIDDGIGLPDWKLTLCLFGCWVSVCIIIFQGAKSTGRASYFLAIFPYIILIALLIRAVTLNGAANGILFFITPQWDMLLKPEVWYAAVTQCFFSLSVCFGAIVTYSTNNEFKHNIYRDAMIITTLDTFTSMIAGCAIFGILGNLAYEMDIKDIGTVVKDGTGLAFISYPDAIAKFEVLPQLFSVLFFVMMFVLGIGSSVGMTTSLLVILNEQFPNLKTWQIVLPLCSLGFLIGIVYVTPGGQWVLVLADYYGTSFVVFILATFEMIGIIHVYGIENFIEDIEFMLDMKPSMFWKICWFIITPVILIIIFFYTVVNLQPLVYAGKSFPTAAHAAGVIILCIGVLQIPIWMLLAILKNRHLPLKKMITKAFQPTSQWGPKEMNYRKQWLTFKEEKMKIRNMRDRSKWLQTIQIVFDLFS</sequence>
<organism evidence="19 20">
    <name type="scientific">Vespula squamosa</name>
    <name type="common">Southern yellow jacket</name>
    <name type="synonym">Wasp</name>
    <dbReference type="NCBI Taxonomy" id="30214"/>
    <lineage>
        <taxon>Eukaryota</taxon>
        <taxon>Metazoa</taxon>
        <taxon>Ecdysozoa</taxon>
        <taxon>Arthropoda</taxon>
        <taxon>Hexapoda</taxon>
        <taxon>Insecta</taxon>
        <taxon>Pterygota</taxon>
        <taxon>Neoptera</taxon>
        <taxon>Endopterygota</taxon>
        <taxon>Hymenoptera</taxon>
        <taxon>Apocrita</taxon>
        <taxon>Aculeata</taxon>
        <taxon>Vespoidea</taxon>
        <taxon>Vespidae</taxon>
        <taxon>Vespinae</taxon>
        <taxon>Vespula</taxon>
    </lineage>
</organism>
<gene>
    <name evidence="19" type="ORF">V1478_017798</name>
</gene>
<feature type="transmembrane region" description="Helical" evidence="18">
    <location>
        <begin position="1070"/>
        <end position="1087"/>
    </location>
</feature>
<feature type="binding site" evidence="14">
    <location>
        <position position="393"/>
    </location>
    <ligand>
        <name>Na(+)</name>
        <dbReference type="ChEBI" id="CHEBI:29101"/>
        <label>1</label>
    </ligand>
</feature>
<feature type="transmembrane region" description="Helical" evidence="18">
    <location>
        <begin position="81"/>
        <end position="102"/>
    </location>
</feature>
<feature type="transmembrane region" description="Helical" evidence="18">
    <location>
        <begin position="51"/>
        <end position="69"/>
    </location>
</feature>
<dbReference type="PANTHER" id="PTHR11616:SF321">
    <property type="entry name" value="SODIUM-DEPENDENT NUTRIENT AMINO ACID TRANSPORTER 1-RELATED"/>
    <property type="match status" value="1"/>
</dbReference>
<keyword evidence="14" id="KW-0479">Metal-binding</keyword>
<keyword evidence="6" id="KW-0029">Amino-acid transport</keyword>
<feature type="transmembrane region" description="Helical" evidence="18">
    <location>
        <begin position="1144"/>
        <end position="1163"/>
    </location>
</feature>
<evidence type="ECO:0000256" key="10">
    <source>
        <dbReference type="ARBA" id="ARBA00023136"/>
    </source>
</evidence>
<feature type="transmembrane region" description="Helical" evidence="18">
    <location>
        <begin position="315"/>
        <end position="337"/>
    </location>
</feature>
<keyword evidence="3 16" id="KW-0813">Transport</keyword>
<feature type="transmembrane region" description="Helical" evidence="18">
    <location>
        <begin position="1099"/>
        <end position="1123"/>
    </location>
</feature>
<evidence type="ECO:0000256" key="15">
    <source>
        <dbReference type="PIRSR" id="PIRSR600175-2"/>
    </source>
</evidence>
<feature type="transmembrane region" description="Helical" evidence="18">
    <location>
        <begin position="932"/>
        <end position="956"/>
    </location>
</feature>
<feature type="transmembrane region" description="Helical" evidence="18">
    <location>
        <begin position="527"/>
        <end position="550"/>
    </location>
</feature>
<evidence type="ECO:0000256" key="3">
    <source>
        <dbReference type="ARBA" id="ARBA00022448"/>
    </source>
</evidence>
<feature type="transmembrane region" description="Helical" evidence="18">
    <location>
        <begin position="123"/>
        <end position="151"/>
    </location>
</feature>
<dbReference type="InterPro" id="IPR000175">
    <property type="entry name" value="Na/ntran_symport"/>
</dbReference>
<dbReference type="AlphaFoldDB" id="A0ABD1ZV88"/>
<proteinExistence type="inferred from homology"/>
<keyword evidence="10 18" id="KW-0472">Membrane</keyword>
<dbReference type="PROSITE" id="PS50267">
    <property type="entry name" value="NA_NEUROTRAN_SYMP_3"/>
    <property type="match status" value="2"/>
</dbReference>
<protein>
    <recommendedName>
        <fullName evidence="16">Transporter</fullName>
    </recommendedName>
</protein>
<feature type="transmembrane region" description="Helical" evidence="18">
    <location>
        <begin position="1033"/>
        <end position="1058"/>
    </location>
</feature>
<comment type="subcellular location">
    <subcellularLocation>
        <location evidence="1">Membrane</location>
        <topology evidence="1">Multi-pass membrane protein</topology>
    </subcellularLocation>
</comment>
<feature type="transmembrane region" description="Helical" evidence="18">
    <location>
        <begin position="890"/>
        <end position="920"/>
    </location>
</feature>
<evidence type="ECO:0000256" key="1">
    <source>
        <dbReference type="ARBA" id="ARBA00004141"/>
    </source>
</evidence>
<evidence type="ECO:0000313" key="19">
    <source>
        <dbReference type="EMBL" id="KAL2712275.1"/>
    </source>
</evidence>
<feature type="transmembrane region" description="Helical" evidence="18">
    <location>
        <begin position="674"/>
        <end position="691"/>
    </location>
</feature>
<feature type="binding site" evidence="14">
    <location>
        <position position="290"/>
    </location>
    <ligand>
        <name>Na(+)</name>
        <dbReference type="ChEBI" id="CHEBI:29101"/>
        <label>1</label>
    </ligand>
</feature>
<comment type="similarity">
    <text evidence="2 16">Belongs to the sodium:neurotransmitter symporter (SNF) (TC 2.A.22) family.</text>
</comment>
<dbReference type="Proteomes" id="UP001607302">
    <property type="component" value="Unassembled WGS sequence"/>
</dbReference>
<keyword evidence="15" id="KW-1015">Disulfide bond</keyword>
<dbReference type="PROSITE" id="PS00610">
    <property type="entry name" value="NA_NEUROTRAN_SYMP_1"/>
    <property type="match status" value="2"/>
</dbReference>
<feature type="transmembrane region" description="Helical" evidence="18">
    <location>
        <begin position="968"/>
        <end position="990"/>
    </location>
</feature>
<evidence type="ECO:0000256" key="16">
    <source>
        <dbReference type="RuleBase" id="RU003732"/>
    </source>
</evidence>
<name>A0ABD1ZV88_VESSQ</name>
<keyword evidence="20" id="KW-1185">Reference proteome</keyword>
<dbReference type="PANTHER" id="PTHR11616">
    <property type="entry name" value="SODIUM/CHLORIDE DEPENDENT TRANSPORTER"/>
    <property type="match status" value="1"/>
</dbReference>
<dbReference type="InterPro" id="IPR037272">
    <property type="entry name" value="SNS_sf"/>
</dbReference>
<feature type="transmembrane region" description="Helical" evidence="18">
    <location>
        <begin position="377"/>
        <end position="405"/>
    </location>
</feature>